<gene>
    <name evidence="9" type="ORF">AB0T83_02600</name>
</gene>
<proteinExistence type="inferred from homology"/>
<dbReference type="Proteomes" id="UP001553161">
    <property type="component" value="Unassembled WGS sequence"/>
</dbReference>
<dbReference type="RefSeq" id="WP_366191290.1">
    <property type="nucleotide sequence ID" value="NZ_JBFBVU010000002.1"/>
</dbReference>
<comment type="subcellular location">
    <subcellularLocation>
        <location evidence="1">Cell membrane</location>
        <topology evidence="1">Multi-pass membrane protein</topology>
    </subcellularLocation>
</comment>
<evidence type="ECO:0000256" key="2">
    <source>
        <dbReference type="ARBA" id="ARBA00010735"/>
    </source>
</evidence>
<dbReference type="EMBL" id="JBFBVU010000002">
    <property type="protein sequence ID" value="MEV8465670.1"/>
    <property type="molecule type" value="Genomic_DNA"/>
</dbReference>
<evidence type="ECO:0000256" key="8">
    <source>
        <dbReference type="SAM" id="Phobius"/>
    </source>
</evidence>
<protein>
    <submittedName>
        <fullName evidence="9">AzlC family ABC transporter permease</fullName>
    </submittedName>
</protein>
<feature type="transmembrane region" description="Helical" evidence="8">
    <location>
        <begin position="21"/>
        <end position="42"/>
    </location>
</feature>
<evidence type="ECO:0000256" key="6">
    <source>
        <dbReference type="ARBA" id="ARBA00022989"/>
    </source>
</evidence>
<dbReference type="Pfam" id="PF03591">
    <property type="entry name" value="AzlC"/>
    <property type="match status" value="1"/>
</dbReference>
<keyword evidence="6 8" id="KW-1133">Transmembrane helix</keyword>
<keyword evidence="10" id="KW-1185">Reference proteome</keyword>
<feature type="transmembrane region" description="Helical" evidence="8">
    <location>
        <begin position="109"/>
        <end position="131"/>
    </location>
</feature>
<evidence type="ECO:0000256" key="1">
    <source>
        <dbReference type="ARBA" id="ARBA00004651"/>
    </source>
</evidence>
<dbReference type="PANTHER" id="PTHR34979">
    <property type="entry name" value="INNER MEMBRANE PROTEIN YGAZ"/>
    <property type="match status" value="1"/>
</dbReference>
<keyword evidence="5 8" id="KW-0812">Transmembrane</keyword>
<feature type="transmembrane region" description="Helical" evidence="8">
    <location>
        <begin position="54"/>
        <end position="74"/>
    </location>
</feature>
<evidence type="ECO:0000313" key="9">
    <source>
        <dbReference type="EMBL" id="MEV8465670.1"/>
    </source>
</evidence>
<evidence type="ECO:0000256" key="4">
    <source>
        <dbReference type="ARBA" id="ARBA00022475"/>
    </source>
</evidence>
<dbReference type="InterPro" id="IPR011606">
    <property type="entry name" value="Brnchd-chn_aa_trnsp_permease"/>
</dbReference>
<evidence type="ECO:0000256" key="7">
    <source>
        <dbReference type="ARBA" id="ARBA00023136"/>
    </source>
</evidence>
<name>A0ABV3L294_9RHOB</name>
<comment type="caution">
    <text evidence="9">The sequence shown here is derived from an EMBL/GenBank/DDBJ whole genome shotgun (WGS) entry which is preliminary data.</text>
</comment>
<keyword evidence="4" id="KW-1003">Cell membrane</keyword>
<reference evidence="9 10" key="1">
    <citation type="submission" date="2024-07" db="EMBL/GenBank/DDBJ databases">
        <authorList>
            <person name="Kang M."/>
        </authorList>
    </citation>
    <scope>NUCLEOTIDE SEQUENCE [LARGE SCALE GENOMIC DNA]</scope>
    <source>
        <strain evidence="9 10">DFM31</strain>
    </source>
</reference>
<feature type="transmembrane region" description="Helical" evidence="8">
    <location>
        <begin position="81"/>
        <end position="103"/>
    </location>
</feature>
<comment type="similarity">
    <text evidence="2">Belongs to the AzlC family.</text>
</comment>
<feature type="transmembrane region" description="Helical" evidence="8">
    <location>
        <begin position="143"/>
        <end position="160"/>
    </location>
</feature>
<accession>A0ABV3L294</accession>
<keyword evidence="7 8" id="KW-0472">Membrane</keyword>
<dbReference type="PANTHER" id="PTHR34979:SF1">
    <property type="entry name" value="INNER MEMBRANE PROTEIN YGAZ"/>
    <property type="match status" value="1"/>
</dbReference>
<keyword evidence="3" id="KW-0813">Transport</keyword>
<evidence type="ECO:0000256" key="5">
    <source>
        <dbReference type="ARBA" id="ARBA00022692"/>
    </source>
</evidence>
<evidence type="ECO:0000256" key="3">
    <source>
        <dbReference type="ARBA" id="ARBA00022448"/>
    </source>
</evidence>
<organism evidence="9 10">
    <name type="scientific">Meridianimarinicoccus marinus</name>
    <dbReference type="NCBI Taxonomy" id="3231483"/>
    <lineage>
        <taxon>Bacteria</taxon>
        <taxon>Pseudomonadati</taxon>
        <taxon>Pseudomonadota</taxon>
        <taxon>Alphaproteobacteria</taxon>
        <taxon>Rhodobacterales</taxon>
        <taxon>Paracoccaceae</taxon>
        <taxon>Meridianimarinicoccus</taxon>
    </lineage>
</organism>
<evidence type="ECO:0000313" key="10">
    <source>
        <dbReference type="Proteomes" id="UP001553161"/>
    </source>
</evidence>
<sequence>MTGSSANSSQGGVIAGNFGKGAVAGAPFLLVIIPFALLFGVVGTEAGLNLAQVMAFSMLVIAGAAQFTAVQLMVEDAPTVIALLTALAVNLRMAMYSASLVPYLGAAPLWQRLLISYGLIDQTYAVSIARYERPPAMTVKERVAYILGAFTMISIPWYGATLLGAVLGAAIPQGLPLDFALPITFLALIAPALKTLPHVVAALTSTGAALVFSWVPYSLGLIVAAVLAMAAGAVCEIWMERRA</sequence>
<feature type="transmembrane region" description="Helical" evidence="8">
    <location>
        <begin position="221"/>
        <end position="239"/>
    </location>
</feature>